<dbReference type="AlphaFoldDB" id="A0A8T1Y4V6"/>
<dbReference type="InterPro" id="IPR053781">
    <property type="entry name" value="F-box_AtFBL13-like"/>
</dbReference>
<evidence type="ECO:0000313" key="4">
    <source>
        <dbReference type="EMBL" id="KAG7538174.1"/>
    </source>
</evidence>
<proteinExistence type="predicted"/>
<keyword evidence="5" id="KW-1185">Reference proteome</keyword>
<name>A0A8T1Y4V6_ARASU</name>
<dbReference type="InterPro" id="IPR001810">
    <property type="entry name" value="F-box_dom"/>
</dbReference>
<dbReference type="InterPro" id="IPR050232">
    <property type="entry name" value="FBL13/AtMIF1-like"/>
</dbReference>
<dbReference type="EMBL" id="JAEFBJ010000013">
    <property type="protein sequence ID" value="KAG7538174.1"/>
    <property type="molecule type" value="Genomic_DNA"/>
</dbReference>
<evidence type="ECO:0000259" key="3">
    <source>
        <dbReference type="Pfam" id="PF24758"/>
    </source>
</evidence>
<comment type="caution">
    <text evidence="4">The sequence shown here is derived from an EMBL/GenBank/DDBJ whole genome shotgun (WGS) entry which is preliminary data.</text>
</comment>
<dbReference type="PANTHER" id="PTHR31900:SF34">
    <property type="entry name" value="EMB|CAB62440.1-RELATED"/>
    <property type="match status" value="1"/>
</dbReference>
<feature type="domain" description="F-box" evidence="1">
    <location>
        <begin position="4"/>
        <end position="40"/>
    </location>
</feature>
<dbReference type="InterPro" id="IPR055411">
    <property type="entry name" value="LRR_FXL15/At3g58940/PEG3-like"/>
</dbReference>
<accession>A0A8T1Y4V6</accession>
<feature type="domain" description="FBD" evidence="2">
    <location>
        <begin position="338"/>
        <end position="370"/>
    </location>
</feature>
<evidence type="ECO:0000313" key="5">
    <source>
        <dbReference type="Proteomes" id="UP000694251"/>
    </source>
</evidence>
<dbReference type="PANTHER" id="PTHR31900">
    <property type="entry name" value="F-BOX/RNI SUPERFAMILY PROTEIN-RELATED"/>
    <property type="match status" value="1"/>
</dbReference>
<evidence type="ECO:0000259" key="2">
    <source>
        <dbReference type="Pfam" id="PF08387"/>
    </source>
</evidence>
<dbReference type="CDD" id="cd22160">
    <property type="entry name" value="F-box_AtFBL13-like"/>
    <property type="match status" value="1"/>
</dbReference>
<dbReference type="Pfam" id="PF08387">
    <property type="entry name" value="FBD"/>
    <property type="match status" value="1"/>
</dbReference>
<gene>
    <name evidence="4" type="ORF">ISN44_As13g019830</name>
</gene>
<reference evidence="4 5" key="1">
    <citation type="submission" date="2020-12" db="EMBL/GenBank/DDBJ databases">
        <title>Concerted genomic and epigenomic changes stabilize Arabidopsis allopolyploids.</title>
        <authorList>
            <person name="Chen Z."/>
        </authorList>
    </citation>
    <scope>NUCLEOTIDE SEQUENCE [LARGE SCALE GENOMIC DNA]</scope>
    <source>
        <strain evidence="4">As9502</strain>
        <tissue evidence="4">Leaf</tissue>
    </source>
</reference>
<dbReference type="Pfam" id="PF00646">
    <property type="entry name" value="F-box"/>
    <property type="match status" value="1"/>
</dbReference>
<evidence type="ECO:0000259" key="1">
    <source>
        <dbReference type="Pfam" id="PF00646"/>
    </source>
</evidence>
<organism evidence="4 5">
    <name type="scientific">Arabidopsis suecica</name>
    <name type="common">Swedish thale-cress</name>
    <name type="synonym">Cardaminopsis suecica</name>
    <dbReference type="NCBI Taxonomy" id="45249"/>
    <lineage>
        <taxon>Eukaryota</taxon>
        <taxon>Viridiplantae</taxon>
        <taxon>Streptophyta</taxon>
        <taxon>Embryophyta</taxon>
        <taxon>Tracheophyta</taxon>
        <taxon>Spermatophyta</taxon>
        <taxon>Magnoliopsida</taxon>
        <taxon>eudicotyledons</taxon>
        <taxon>Gunneridae</taxon>
        <taxon>Pentapetalae</taxon>
        <taxon>rosids</taxon>
        <taxon>malvids</taxon>
        <taxon>Brassicales</taxon>
        <taxon>Brassicaceae</taxon>
        <taxon>Camelineae</taxon>
        <taxon>Arabidopsis</taxon>
    </lineage>
</organism>
<feature type="domain" description="F-box/LRR-repeat protein 15/At3g58940/PEG3-like LRR" evidence="3">
    <location>
        <begin position="87"/>
        <end position="232"/>
    </location>
</feature>
<dbReference type="OrthoDB" id="1073753at2759"/>
<protein>
    <submittedName>
        <fullName evidence="4">F-box domain</fullName>
    </submittedName>
</protein>
<dbReference type="Proteomes" id="UP000694251">
    <property type="component" value="Chromosome 13"/>
</dbReference>
<dbReference type="InterPro" id="IPR006566">
    <property type="entry name" value="FBD"/>
</dbReference>
<dbReference type="Pfam" id="PF24758">
    <property type="entry name" value="LRR_At5g56370"/>
    <property type="match status" value="1"/>
</dbReference>
<sequence length="424" mass="48311">MVNISDLSNDLLVKILLLIPTKDAVSTSLLSKRWGSVWKLIPKLDYDDTYSASASEFIGKFLQLNNAPILESLHLRLKRDYAPEDYETWVNVAVTRKVPDIEFLRCCIRFIPLPMSLYTHETLVVLRLMKVTIDDVPSTTCFRSLKTLSLLDVFFTSDKTVERLLSCFPILETLVVDRWGGANVKTFAICVPSLQSLKIRYRVGGYHDPKNDHGFVINAPSLKYLDIVDHFSGFYSLVNMPKQLDAEIHLRHIDSEKLLGCLTSSKKLSLCLKPQMGSYPEGDFDQLVSLDLCVMCSLDWLNLILSRSPKLRALRLYQSRERGGSCRNSRNVRTKWEQPSSVPECLLVSLKTVEWILYKGTQEEKDVLCYRLYGAILNEIALKSSSHYDEGIPKVTINVPSLKYLTIDEWGNDFDVIDNLSQVV</sequence>